<evidence type="ECO:0000313" key="3">
    <source>
        <dbReference type="Proteomes" id="UP000030744"/>
    </source>
</evidence>
<feature type="compositionally biased region" description="Basic and acidic residues" evidence="1">
    <location>
        <begin position="100"/>
        <end position="110"/>
    </location>
</feature>
<reference evidence="2" key="2">
    <citation type="submission" date="2013-10" db="EMBL/GenBank/DDBJ databases">
        <authorList>
            <person name="Aslett M."/>
        </authorList>
    </citation>
    <scope>NUCLEOTIDE SEQUENCE [LARGE SCALE GENOMIC DNA]</scope>
    <source>
        <strain evidence="2">Houghton</strain>
    </source>
</reference>
<keyword evidence="3" id="KW-1185">Reference proteome</keyword>
<gene>
    <name evidence="2" type="ORF">EMH_0006850</name>
</gene>
<protein>
    <submittedName>
        <fullName evidence="2">Uncharacterized protein</fullName>
    </submittedName>
</protein>
<evidence type="ECO:0000256" key="1">
    <source>
        <dbReference type="SAM" id="MobiDB-lite"/>
    </source>
</evidence>
<dbReference type="RefSeq" id="XP_013353143.1">
    <property type="nucleotide sequence ID" value="XM_013497689.1"/>
</dbReference>
<dbReference type="EMBL" id="HG682614">
    <property type="protein sequence ID" value="CDJ30578.1"/>
    <property type="molecule type" value="Genomic_DNA"/>
</dbReference>
<feature type="region of interest" description="Disordered" evidence="1">
    <location>
        <begin position="289"/>
        <end position="308"/>
    </location>
</feature>
<feature type="region of interest" description="Disordered" evidence="1">
    <location>
        <begin position="229"/>
        <end position="272"/>
    </location>
</feature>
<feature type="region of interest" description="Disordered" evidence="1">
    <location>
        <begin position="81"/>
        <end position="216"/>
    </location>
</feature>
<feature type="region of interest" description="Disordered" evidence="1">
    <location>
        <begin position="321"/>
        <end position="365"/>
    </location>
</feature>
<name>U6K498_9EIME</name>
<reference evidence="2" key="1">
    <citation type="submission" date="2013-10" db="EMBL/GenBank/DDBJ databases">
        <title>Genomic analysis of the causative agents of coccidiosis in chickens.</title>
        <authorList>
            <person name="Reid A.J."/>
            <person name="Blake D."/>
            <person name="Billington K."/>
            <person name="Browne H."/>
            <person name="Dunn M."/>
            <person name="Hung S."/>
            <person name="Kawahara F."/>
            <person name="Miranda-Saavedra D."/>
            <person name="Mourier T."/>
            <person name="Nagra H."/>
            <person name="Otto T.D."/>
            <person name="Rawlings N."/>
            <person name="Sanchez A."/>
            <person name="Sanders M."/>
            <person name="Subramaniam C."/>
            <person name="Tay Y."/>
            <person name="Dear P."/>
            <person name="Doerig C."/>
            <person name="Gruber A."/>
            <person name="Parkinson J."/>
            <person name="Shirley M."/>
            <person name="Wan K.L."/>
            <person name="Berriman M."/>
            <person name="Tomley F."/>
            <person name="Pain A."/>
        </authorList>
    </citation>
    <scope>NUCLEOTIDE SEQUENCE [LARGE SCALE GENOMIC DNA]</scope>
    <source>
        <strain evidence="2">Houghton</strain>
    </source>
</reference>
<feature type="compositionally biased region" description="Low complexity" evidence="1">
    <location>
        <begin position="117"/>
        <end position="131"/>
    </location>
</feature>
<feature type="compositionally biased region" description="Low complexity" evidence="1">
    <location>
        <begin position="149"/>
        <end position="166"/>
    </location>
</feature>
<dbReference type="AlphaFoldDB" id="U6K498"/>
<dbReference type="Proteomes" id="UP000030744">
    <property type="component" value="Unassembled WGS sequence"/>
</dbReference>
<proteinExistence type="predicted"/>
<sequence length="656" mass="69096">MGGGDSGIAADGTIKTYMLDYGHGFAVPKISHRSRMPSRSFRIIADAVVATVVVFLLVRCALQLAGKRSLNAWSQRRLAEQAATCKPKRTHKSPKKKGQAPRERQREPRTPDTPPRSADASAAADSFGSDAHNLPSEEPRGRASPAVIEATAAAGGEQAEQAEAPAPDGPSGATESVLSAGREDQKEEGQRLPDPCAPPTAAGRKGISAADGEEAAQGAGYALPFRSEGIAGVGGYSTGSGGGTTQQPGHPAHQKLPAGAKGAWADSGARSAGRTQQLAFPLLDLSAVGTTGGESGEQPADVPEQLPGQRMPDAQALALPAGGLDAKEPRDEPARSRGTAEQRGHPAHQLPADAKGAWADPGARSTGTTQQLVFPWLDLSAVGATGADQQTAAVALTEAASPLTTGIKQAVASVKEATESFLQPAATKGWLYLFPLISEQQTREDLNSVMFFLDDLRHDQRPGRFGRFTTTCRGFTFDIGVWHRVSSSGWPTERILQTAAKYLQNFLTDVTALFENGDNKSDGVAGRSSIERLLELKTEDGDNVVGSVLIRLVAATKATLQRKTWGSMGYPKWVHRVFCIIFLRIVGVGNDGRMIIVLPTDEDAQEQFGDRSLLVAPETNSAGSVGSVGYYKLGISNVAVLQQQRQSGWLGGGDSS</sequence>
<feature type="compositionally biased region" description="Basic and acidic residues" evidence="1">
    <location>
        <begin position="181"/>
        <end position="191"/>
    </location>
</feature>
<dbReference type="GeneID" id="25375685"/>
<feature type="compositionally biased region" description="Basic and acidic residues" evidence="1">
    <location>
        <begin position="325"/>
        <end position="344"/>
    </location>
</feature>
<evidence type="ECO:0000313" key="2">
    <source>
        <dbReference type="EMBL" id="CDJ30578.1"/>
    </source>
</evidence>
<dbReference type="VEuPathDB" id="ToxoDB:EMH_0006850"/>
<organism evidence="2 3">
    <name type="scientific">Eimeria mitis</name>
    <dbReference type="NCBI Taxonomy" id="44415"/>
    <lineage>
        <taxon>Eukaryota</taxon>
        <taxon>Sar</taxon>
        <taxon>Alveolata</taxon>
        <taxon>Apicomplexa</taxon>
        <taxon>Conoidasida</taxon>
        <taxon>Coccidia</taxon>
        <taxon>Eucoccidiorida</taxon>
        <taxon>Eimeriorina</taxon>
        <taxon>Eimeriidae</taxon>
        <taxon>Eimeria</taxon>
    </lineage>
</organism>
<dbReference type="OrthoDB" id="353131at2759"/>
<feature type="compositionally biased region" description="Gly residues" evidence="1">
    <location>
        <begin position="231"/>
        <end position="244"/>
    </location>
</feature>
<accession>U6K498</accession>
<feature type="compositionally biased region" description="Basic residues" evidence="1">
    <location>
        <begin position="86"/>
        <end position="99"/>
    </location>
</feature>